<dbReference type="SUPFAM" id="SSF48371">
    <property type="entry name" value="ARM repeat"/>
    <property type="match status" value="1"/>
</dbReference>
<dbReference type="InterPro" id="IPR016024">
    <property type="entry name" value="ARM-type_fold"/>
</dbReference>
<evidence type="ECO:0000313" key="4">
    <source>
        <dbReference type="EMBL" id="CAD8939786.1"/>
    </source>
</evidence>
<feature type="compositionally biased region" description="Basic and acidic residues" evidence="3">
    <location>
        <begin position="170"/>
        <end position="181"/>
    </location>
</feature>
<dbReference type="AlphaFoldDB" id="A0A7S1GLC0"/>
<gene>
    <name evidence="4" type="ORF">CTEN0397_LOCUS10851</name>
</gene>
<dbReference type="Gene3D" id="1.25.10.10">
    <property type="entry name" value="Leucine-rich Repeat Variant"/>
    <property type="match status" value="1"/>
</dbReference>
<dbReference type="GO" id="GO:0005829">
    <property type="term" value="C:cytosol"/>
    <property type="evidence" value="ECO:0007669"/>
    <property type="project" value="TreeGrafter"/>
</dbReference>
<protein>
    <recommendedName>
        <fullName evidence="5">TOG domain-containing protein</fullName>
    </recommendedName>
</protein>
<dbReference type="GO" id="GO:0019887">
    <property type="term" value="F:protein kinase regulator activity"/>
    <property type="evidence" value="ECO:0007669"/>
    <property type="project" value="TreeGrafter"/>
</dbReference>
<organism evidence="4">
    <name type="scientific">Cyclophora tenuis</name>
    <name type="common">Marine diatom</name>
    <dbReference type="NCBI Taxonomy" id="216820"/>
    <lineage>
        <taxon>Eukaryota</taxon>
        <taxon>Sar</taxon>
        <taxon>Stramenopiles</taxon>
        <taxon>Ochrophyta</taxon>
        <taxon>Bacillariophyta</taxon>
        <taxon>Fragilariophyceae</taxon>
        <taxon>Fragilariophycidae</taxon>
        <taxon>Cyclophorales</taxon>
        <taxon>Cyclophoraceae</taxon>
        <taxon>Cyclophora</taxon>
    </lineage>
</organism>
<sequence length="273" mass="29851">MPKLIPEVTPQVWDTKAQVTKAATHALLTTCKTCKNPDVLPAIPAVVTAISKPSETNKAVQELMSTTFVAAVDAPTLAILCPVLARALKEKLALHKRAACIVIKNMSRLVESPTAVAPFGPLLVPELKKVANNVQFEEIRDEALKALSNLTKALGDSYEDEDGDEGGGGGKEEMEKENARVAAEQKRIEEERAAELKKETALRKKEAEERAKFKEAMEAQRLLDKMADEDAEKKKIEAMKKKDQAARSTKGASGKCQACGLKKCKKTCVYYEK</sequence>
<evidence type="ECO:0000256" key="2">
    <source>
        <dbReference type="PROSITE-ProRule" id="PRU00103"/>
    </source>
</evidence>
<accession>A0A7S1GLC0</accession>
<feature type="repeat" description="HEAT" evidence="2">
    <location>
        <begin position="123"/>
        <end position="162"/>
    </location>
</feature>
<dbReference type="EMBL" id="HBFW01016929">
    <property type="protein sequence ID" value="CAD8939786.1"/>
    <property type="molecule type" value="Transcribed_RNA"/>
</dbReference>
<dbReference type="PROSITE" id="PS50077">
    <property type="entry name" value="HEAT_REPEAT"/>
    <property type="match status" value="1"/>
</dbReference>
<dbReference type="InterPro" id="IPR021133">
    <property type="entry name" value="HEAT_type_2"/>
</dbReference>
<dbReference type="InterPro" id="IPR011989">
    <property type="entry name" value="ARM-like"/>
</dbReference>
<dbReference type="GO" id="GO:0006417">
    <property type="term" value="P:regulation of translation"/>
    <property type="evidence" value="ECO:0007669"/>
    <property type="project" value="TreeGrafter"/>
</dbReference>
<proteinExistence type="predicted"/>
<evidence type="ECO:0008006" key="5">
    <source>
        <dbReference type="Google" id="ProtNLM"/>
    </source>
</evidence>
<dbReference type="GO" id="GO:0034198">
    <property type="term" value="P:cellular response to amino acid starvation"/>
    <property type="evidence" value="ECO:0007669"/>
    <property type="project" value="TreeGrafter"/>
</dbReference>
<evidence type="ECO:0000256" key="3">
    <source>
        <dbReference type="SAM" id="MobiDB-lite"/>
    </source>
</evidence>
<keyword evidence="1" id="KW-0677">Repeat</keyword>
<evidence type="ECO:0000256" key="1">
    <source>
        <dbReference type="ARBA" id="ARBA00022737"/>
    </source>
</evidence>
<dbReference type="PANTHER" id="PTHR23346:SF7">
    <property type="entry name" value="STALLED RIBOSOME SENSOR GCN1"/>
    <property type="match status" value="1"/>
</dbReference>
<dbReference type="PANTHER" id="PTHR23346">
    <property type="entry name" value="TRANSLATIONAL ACTIVATOR GCN1-RELATED"/>
    <property type="match status" value="1"/>
</dbReference>
<reference evidence="4" key="1">
    <citation type="submission" date="2021-01" db="EMBL/GenBank/DDBJ databases">
        <authorList>
            <person name="Corre E."/>
            <person name="Pelletier E."/>
            <person name="Niang G."/>
            <person name="Scheremetjew M."/>
            <person name="Finn R."/>
            <person name="Kale V."/>
            <person name="Holt S."/>
            <person name="Cochrane G."/>
            <person name="Meng A."/>
            <person name="Brown T."/>
            <person name="Cohen L."/>
        </authorList>
    </citation>
    <scope>NUCLEOTIDE SEQUENCE</scope>
    <source>
        <strain evidence="4">ECT3854</strain>
    </source>
</reference>
<dbReference type="Pfam" id="PF24984">
    <property type="entry name" value="HEAT_EF3_GNC1"/>
    <property type="match status" value="1"/>
</dbReference>
<feature type="region of interest" description="Disordered" evidence="3">
    <location>
        <begin position="155"/>
        <end position="181"/>
    </location>
</feature>
<name>A0A7S1GLC0_CYCTE</name>